<evidence type="ECO:0008006" key="11">
    <source>
        <dbReference type="Google" id="ProtNLM"/>
    </source>
</evidence>
<keyword evidence="2" id="KW-0396">Initiation factor</keyword>
<feature type="compositionally biased region" description="Polar residues" evidence="7">
    <location>
        <begin position="121"/>
        <end position="138"/>
    </location>
</feature>
<evidence type="ECO:0000256" key="6">
    <source>
        <dbReference type="SAM" id="Coils"/>
    </source>
</evidence>
<dbReference type="PANTHER" id="PTHR23253:SF78">
    <property type="entry name" value="EUKARYOTIC TRANSLATION INITIATION FACTOR 4G1, ISOFORM B-RELATED"/>
    <property type="match status" value="1"/>
</dbReference>
<feature type="region of interest" description="Disordered" evidence="7">
    <location>
        <begin position="1230"/>
        <end position="1249"/>
    </location>
</feature>
<dbReference type="FunFam" id="1.25.40.180:FF:000042">
    <property type="entry name" value="Eukaryotic translation initiation factor 4 gamma"/>
    <property type="match status" value="1"/>
</dbReference>
<evidence type="ECO:0000256" key="5">
    <source>
        <dbReference type="ARBA" id="ARBA00022917"/>
    </source>
</evidence>
<dbReference type="SMART" id="SM00544">
    <property type="entry name" value="MA3"/>
    <property type="match status" value="1"/>
</dbReference>
<evidence type="ECO:0000256" key="7">
    <source>
        <dbReference type="SAM" id="MobiDB-lite"/>
    </source>
</evidence>
<feature type="compositionally biased region" description="Basic residues" evidence="7">
    <location>
        <begin position="643"/>
        <end position="652"/>
    </location>
</feature>
<keyword evidence="3" id="KW-0597">Phosphoprotein</keyword>
<dbReference type="SMART" id="SM00543">
    <property type="entry name" value="MIF4G"/>
    <property type="match status" value="1"/>
</dbReference>
<feature type="region of interest" description="Disordered" evidence="7">
    <location>
        <begin position="620"/>
        <end position="668"/>
    </location>
</feature>
<accession>A0A1B6C8M3</accession>
<dbReference type="GO" id="GO:0003729">
    <property type="term" value="F:mRNA binding"/>
    <property type="evidence" value="ECO:0007669"/>
    <property type="project" value="TreeGrafter"/>
</dbReference>
<dbReference type="PANTHER" id="PTHR23253">
    <property type="entry name" value="EUKARYOTIC TRANSLATION INITIATION FACTOR 4 GAMMA"/>
    <property type="match status" value="1"/>
</dbReference>
<feature type="compositionally biased region" description="Pro residues" evidence="7">
    <location>
        <begin position="93"/>
        <end position="106"/>
    </location>
</feature>
<dbReference type="GO" id="GO:0016281">
    <property type="term" value="C:eukaryotic translation initiation factor 4F complex"/>
    <property type="evidence" value="ECO:0007669"/>
    <property type="project" value="TreeGrafter"/>
</dbReference>
<feature type="region of interest" description="Disordered" evidence="7">
    <location>
        <begin position="307"/>
        <end position="332"/>
    </location>
</feature>
<keyword evidence="6" id="KW-0175">Coiled coil</keyword>
<dbReference type="Gene3D" id="1.25.40.180">
    <property type="match status" value="3"/>
</dbReference>
<dbReference type="PROSITE" id="PS51363">
    <property type="entry name" value="W2"/>
    <property type="match status" value="1"/>
</dbReference>
<evidence type="ECO:0000256" key="2">
    <source>
        <dbReference type="ARBA" id="ARBA00022540"/>
    </source>
</evidence>
<gene>
    <name evidence="10" type="ORF">g.24358</name>
</gene>
<name>A0A1B6C8M3_9HEMI</name>
<dbReference type="GO" id="GO:0006417">
    <property type="term" value="P:regulation of translation"/>
    <property type="evidence" value="ECO:0007669"/>
    <property type="project" value="UniProtKB-KW"/>
</dbReference>
<sequence length="1696" mass="190674">MLNQDQSSETSTPEPHSMQHFGVQQSCNMPYYTSPPPYFMFEGGSSDSSPKSYTWQETQYVNTPASFMQQQSGPAGGGGQHMRLALSNSGPPQSGPPQSQPTPTSTPPGVQLQDMKPNNHLPGQSQMTPNNLDYSNQMFPARPPGNQNFHMPRMQQPARLTRTPQMQQIAPNTLPTPTQLHYMPIYAGPQGVVMNIPAFQAYQNQRHPNPNSNFFPAGHTTQSIPVPLYYGGNHQIYNHPIVQRYPTPHNTQSPITQQTGAPHGTVTALSNLQQGMVQAPQVPVLETKRVKKPIPIINPETLLEVDVISGDNNNGTPPRSNDSSARQTPQPELDKNVAVEFAEKVALAAVSSGPPVEINGPPVNKSISNDNDRLHKQSVPNSEININKVTHQLQTNVANFVPKTQPLPQLPPQQQCSNVQNIVETSPIAAVQVKEEIRQTGTTPIVSAVTNSPAVEIHRGERQHKDYSNIGKSVPLPVNVVQSPNRTIPKKQKPSESERHAITPSIQPLPLSHTNVVIDTPFQTSASEPIASNINKKFLKTNQKEETPSMQPKERRDKSRCVSKEQTPPVVCELTQDQALNAPVATKGQFHNTNNSKGFSNVSPIQTPIVVSEDVSAQFKQQSNGEISTSGENVDHAGNRTSQKQKKNKGSKMRGDLNRRGNEKEGTDMDAFTTEPAISVAEEREVANSSPTPPVIQPQLSPPTEIKIKDDLEETEEKLVAIKNEENDKISKIKLEEELSIIEKPVPVLKYNYAQDQWSPHNLDGKRKYGREFLLGLQNEPQSRKKPDDLFDLEPIMKDTSNRQIRGNVQNNMFSMRQHDMITPGFMYNKSSSSQRGSITKKGSNQGKGIKGGKPNVIHLSLSLHEDVKLRESENAWKPKVRGAIENKPQDEKENEELYKKVRGILNKLTPQKFDKLMNQVNQLPINTVNRLKKVIDLVFEKAVDEPGFSKAYALMCKTLSSLEITYQNEVGEDVKCNFRKLIITKCQSEFESEKHSELNVDKRLEEIKNCTDPEKKKEMQSLFEEDERKVRMKSVGNVRFIGELYKLQMLTSAIMFRCLQQLLKKPEEESLECLCKLLTTIGKDLEHAKESAQLQPIFSNMLSLSQKHEHSKVSSRVRFMLQDVIDLRKNNWVPRRDENNPKTMDQITKDAEKESLEMSMQLNMPPNRNKNYDNQQDDRRGGRSNRNNQGEDGWTVSTGKNSYRMQISFDQSKLSGIRSNFDEMSFGSSNQFRNFNNNPGSQKSSEKGFTMNNMYSALRNEEKKPPSNSMMSRPPPKITPSPSLEKERINYGNNESIDGRQSRGSSLQRDRPPPQTPSRDSSVSRQSNTPAPSNRLCTDDPDEVKRISKSIIDEYLNLKKLEECKLSIEDRFNEKTMHHFIQQVFELGLDVKNEARTSIGQLLVYLFKTSVVTPQHLIDGSSFLIECGEDMSIDVPKFWEYLAELMVPIICEEKITLADVKEAASGILQNQIVENLLTPIFKLLVQKMGPDFVKNCLVSSKITLEDFLLPGRVENFVEKNNLQFLIGGNCNTRNPLPMNEVENLLTQHIRCSSIESIKSWIAANVGEELSKTPLFIHTLGKAVCEVSFNKKSNNISLDENLFKEYGKVLMFYVDNKEERELALINAIQALVTKLEHPKGVLTRLFTLLFEDGVVSVDSFLKWKDGAEVEGKGVSVKSLNSFFVMLQECESEDETS</sequence>
<comment type="similarity">
    <text evidence="1">Belongs to the eukaryotic initiation factor 4G family.</text>
</comment>
<feature type="compositionally biased region" description="Polar residues" evidence="7">
    <location>
        <begin position="1161"/>
        <end position="1175"/>
    </location>
</feature>
<feature type="compositionally biased region" description="Basic and acidic residues" evidence="7">
    <location>
        <begin position="542"/>
        <end position="563"/>
    </location>
</feature>
<dbReference type="InterPro" id="IPR003891">
    <property type="entry name" value="Initiation_fac_eIF4g_MI"/>
</dbReference>
<dbReference type="EMBL" id="GEDC01027465">
    <property type="protein sequence ID" value="JAS09833.1"/>
    <property type="molecule type" value="Transcribed_RNA"/>
</dbReference>
<dbReference type="InterPro" id="IPR003307">
    <property type="entry name" value="W2_domain"/>
</dbReference>
<feature type="compositionally biased region" description="Basic and acidic residues" evidence="7">
    <location>
        <begin position="653"/>
        <end position="667"/>
    </location>
</feature>
<reference evidence="10" key="1">
    <citation type="submission" date="2015-12" db="EMBL/GenBank/DDBJ databases">
        <title>De novo transcriptome assembly of four potential Pierce s Disease insect vectors from Arizona vineyards.</title>
        <authorList>
            <person name="Tassone E.E."/>
        </authorList>
    </citation>
    <scope>NUCLEOTIDE SEQUENCE</scope>
</reference>
<feature type="compositionally biased region" description="Polar residues" evidence="7">
    <location>
        <begin position="1"/>
        <end position="14"/>
    </location>
</feature>
<evidence type="ECO:0000259" key="8">
    <source>
        <dbReference type="PROSITE" id="PS51363"/>
    </source>
</evidence>
<evidence type="ECO:0000259" key="9">
    <source>
        <dbReference type="PROSITE" id="PS51366"/>
    </source>
</evidence>
<feature type="compositionally biased region" description="Polar residues" evidence="7">
    <location>
        <begin position="620"/>
        <end position="632"/>
    </location>
</feature>
<feature type="coiled-coil region" evidence="6">
    <location>
        <begin position="705"/>
        <end position="732"/>
    </location>
</feature>
<evidence type="ECO:0000313" key="10">
    <source>
        <dbReference type="EMBL" id="JAS09833.1"/>
    </source>
</evidence>
<evidence type="ECO:0000256" key="4">
    <source>
        <dbReference type="ARBA" id="ARBA00022845"/>
    </source>
</evidence>
<dbReference type="SUPFAM" id="SSF48371">
    <property type="entry name" value="ARM repeat"/>
    <property type="match status" value="3"/>
</dbReference>
<feature type="region of interest" description="Disordered" evidence="7">
    <location>
        <begin position="1161"/>
        <end position="1200"/>
    </location>
</feature>
<evidence type="ECO:0000256" key="1">
    <source>
        <dbReference type="ARBA" id="ARBA00005775"/>
    </source>
</evidence>
<dbReference type="Pfam" id="PF02854">
    <property type="entry name" value="MIF4G"/>
    <property type="match status" value="1"/>
</dbReference>
<feature type="domain" description="W2" evidence="8">
    <location>
        <begin position="1532"/>
        <end position="1696"/>
    </location>
</feature>
<dbReference type="Pfam" id="PF02847">
    <property type="entry name" value="MA3"/>
    <property type="match status" value="1"/>
</dbReference>
<organism evidence="10">
    <name type="scientific">Clastoptera arizonana</name>
    <name type="common">Arizona spittle bug</name>
    <dbReference type="NCBI Taxonomy" id="38151"/>
    <lineage>
        <taxon>Eukaryota</taxon>
        <taxon>Metazoa</taxon>
        <taxon>Ecdysozoa</taxon>
        <taxon>Arthropoda</taxon>
        <taxon>Hexapoda</taxon>
        <taxon>Insecta</taxon>
        <taxon>Pterygota</taxon>
        <taxon>Neoptera</taxon>
        <taxon>Paraneoptera</taxon>
        <taxon>Hemiptera</taxon>
        <taxon>Auchenorrhyncha</taxon>
        <taxon>Cercopoidea</taxon>
        <taxon>Clastopteridae</taxon>
        <taxon>Clastoptera</taxon>
    </lineage>
</organism>
<protein>
    <recommendedName>
        <fullName evidence="11">MI domain-containing protein</fullName>
    </recommendedName>
</protein>
<feature type="compositionally biased region" description="Polar residues" evidence="7">
    <location>
        <begin position="1318"/>
        <end position="1337"/>
    </location>
</feature>
<dbReference type="SMART" id="SM00515">
    <property type="entry name" value="eIF5C"/>
    <property type="match status" value="1"/>
</dbReference>
<feature type="region of interest" description="Disordered" evidence="7">
    <location>
        <begin position="830"/>
        <end position="854"/>
    </location>
</feature>
<dbReference type="InterPro" id="IPR016024">
    <property type="entry name" value="ARM-type_fold"/>
</dbReference>
<keyword evidence="5" id="KW-0648">Protein biosynthesis</keyword>
<feature type="domain" description="MI" evidence="9">
    <location>
        <begin position="1344"/>
        <end position="1466"/>
    </location>
</feature>
<feature type="region of interest" description="Disordered" evidence="7">
    <location>
        <begin position="539"/>
        <end position="568"/>
    </location>
</feature>
<dbReference type="PROSITE" id="PS51366">
    <property type="entry name" value="MI"/>
    <property type="match status" value="1"/>
</dbReference>
<feature type="compositionally biased region" description="Polar residues" evidence="7">
    <location>
        <begin position="830"/>
        <end position="847"/>
    </location>
</feature>
<feature type="region of interest" description="Disordered" evidence="7">
    <location>
        <begin position="467"/>
        <end position="508"/>
    </location>
</feature>
<evidence type="ECO:0000256" key="3">
    <source>
        <dbReference type="ARBA" id="ARBA00022553"/>
    </source>
</evidence>
<keyword evidence="4" id="KW-0810">Translation regulation</keyword>
<proteinExistence type="inferred from homology"/>
<dbReference type="GO" id="GO:0003743">
    <property type="term" value="F:translation initiation factor activity"/>
    <property type="evidence" value="ECO:0007669"/>
    <property type="project" value="UniProtKB-KW"/>
</dbReference>
<feature type="region of interest" description="Disordered" evidence="7">
    <location>
        <begin position="1"/>
        <end position="152"/>
    </location>
</feature>
<dbReference type="InterPro" id="IPR003890">
    <property type="entry name" value="MIF4G-like_typ-3"/>
</dbReference>
<feature type="compositionally biased region" description="Polar residues" evidence="7">
    <location>
        <begin position="310"/>
        <end position="330"/>
    </location>
</feature>
<feature type="compositionally biased region" description="Polar residues" evidence="7">
    <location>
        <begin position="45"/>
        <end position="68"/>
    </location>
</feature>
<feature type="region of interest" description="Disordered" evidence="7">
    <location>
        <begin position="1261"/>
        <end position="1343"/>
    </location>
</feature>
<feature type="compositionally biased region" description="Polar residues" evidence="7">
    <location>
        <begin position="1230"/>
        <end position="1244"/>
    </location>
</feature>
<dbReference type="Pfam" id="PF02020">
    <property type="entry name" value="W2"/>
    <property type="match status" value="1"/>
</dbReference>
<dbReference type="CDD" id="cd11559">
    <property type="entry name" value="W2_eIF4G1_like"/>
    <property type="match status" value="1"/>
</dbReference>